<dbReference type="EMBL" id="BARU01042432">
    <property type="protein sequence ID" value="GAH84856.1"/>
    <property type="molecule type" value="Genomic_DNA"/>
</dbReference>
<feature type="transmembrane region" description="Helical" evidence="6">
    <location>
        <begin position="152"/>
        <end position="172"/>
    </location>
</feature>
<organism evidence="7">
    <name type="scientific">marine sediment metagenome</name>
    <dbReference type="NCBI Taxonomy" id="412755"/>
    <lineage>
        <taxon>unclassified sequences</taxon>
        <taxon>metagenomes</taxon>
        <taxon>ecological metagenomes</taxon>
    </lineage>
</organism>
<feature type="non-terminal residue" evidence="7">
    <location>
        <position position="208"/>
    </location>
</feature>
<comment type="similarity">
    <text evidence="2">Belongs to the ABC-3 integral membrane protein family.</text>
</comment>
<feature type="transmembrane region" description="Helical" evidence="6">
    <location>
        <begin position="123"/>
        <end position="146"/>
    </location>
</feature>
<comment type="caution">
    <text evidence="7">The sequence shown here is derived from an EMBL/GenBank/DDBJ whole genome shotgun (WGS) entry which is preliminary data.</text>
</comment>
<dbReference type="InterPro" id="IPR001626">
    <property type="entry name" value="ABC_TroCD"/>
</dbReference>
<dbReference type="InterPro" id="IPR037294">
    <property type="entry name" value="ABC_BtuC-like"/>
</dbReference>
<dbReference type="GO" id="GO:0010043">
    <property type="term" value="P:response to zinc ion"/>
    <property type="evidence" value="ECO:0007669"/>
    <property type="project" value="TreeGrafter"/>
</dbReference>
<dbReference type="PANTHER" id="PTHR30477:SF0">
    <property type="entry name" value="METAL TRANSPORT SYSTEM MEMBRANE PROTEIN TM_0125-RELATED"/>
    <property type="match status" value="1"/>
</dbReference>
<keyword evidence="3 6" id="KW-0812">Transmembrane</keyword>
<accession>X1IQW8</accession>
<feature type="transmembrane region" description="Helical" evidence="6">
    <location>
        <begin position="179"/>
        <end position="201"/>
    </location>
</feature>
<reference evidence="7" key="1">
    <citation type="journal article" date="2014" name="Front. Microbiol.">
        <title>High frequency of phylogenetically diverse reductive dehalogenase-homologous genes in deep subseafloor sedimentary metagenomes.</title>
        <authorList>
            <person name="Kawai M."/>
            <person name="Futagami T."/>
            <person name="Toyoda A."/>
            <person name="Takaki Y."/>
            <person name="Nishi S."/>
            <person name="Hori S."/>
            <person name="Arai W."/>
            <person name="Tsubouchi T."/>
            <person name="Morono Y."/>
            <person name="Uchiyama I."/>
            <person name="Ito T."/>
            <person name="Fujiyama A."/>
            <person name="Inagaki F."/>
            <person name="Takami H."/>
        </authorList>
    </citation>
    <scope>NUCLEOTIDE SEQUENCE</scope>
    <source>
        <strain evidence="7">Expedition CK06-06</strain>
    </source>
</reference>
<dbReference type="PANTHER" id="PTHR30477">
    <property type="entry name" value="ABC-TRANSPORTER METAL-BINDING PROTEIN"/>
    <property type="match status" value="1"/>
</dbReference>
<evidence type="ECO:0000256" key="1">
    <source>
        <dbReference type="ARBA" id="ARBA00004141"/>
    </source>
</evidence>
<dbReference type="Gene3D" id="1.10.3470.10">
    <property type="entry name" value="ABC transporter involved in vitamin B12 uptake, BtuC"/>
    <property type="match status" value="1"/>
</dbReference>
<sequence>GVCIAHAAFAGALLGVWLGFNPLIGALVFSLVSAGIIGPMAERGELNLDTSIGIVFSLMLGLAFLFMGMMPGSRTEALNLFWGSILTVSRGNLIFLALVTAIIAGLAVAFYKEIQAVICHRQVALAVGIPATLIFYGILFSTGVTITASLRSIGGLLIYSLILNPAAAAYQLTYSLKRMLLIAPVFGIISCWAGLAASYFLDLPSGAS</sequence>
<dbReference type="SUPFAM" id="SSF81345">
    <property type="entry name" value="ABC transporter involved in vitamin B12 uptake, BtuC"/>
    <property type="match status" value="1"/>
</dbReference>
<feature type="transmembrane region" description="Helical" evidence="6">
    <location>
        <begin position="93"/>
        <end position="111"/>
    </location>
</feature>
<keyword evidence="5 6" id="KW-0472">Membrane</keyword>
<feature type="non-terminal residue" evidence="7">
    <location>
        <position position="1"/>
    </location>
</feature>
<dbReference type="GO" id="GO:0043190">
    <property type="term" value="C:ATP-binding cassette (ABC) transporter complex"/>
    <property type="evidence" value="ECO:0007669"/>
    <property type="project" value="InterPro"/>
</dbReference>
<dbReference type="GO" id="GO:0055085">
    <property type="term" value="P:transmembrane transport"/>
    <property type="evidence" value="ECO:0007669"/>
    <property type="project" value="InterPro"/>
</dbReference>
<dbReference type="Pfam" id="PF00950">
    <property type="entry name" value="ABC-3"/>
    <property type="match status" value="1"/>
</dbReference>
<protein>
    <recommendedName>
        <fullName evidence="8">Metal ABC transporter permease</fullName>
    </recommendedName>
</protein>
<evidence type="ECO:0000256" key="3">
    <source>
        <dbReference type="ARBA" id="ARBA00022692"/>
    </source>
</evidence>
<dbReference type="AlphaFoldDB" id="X1IQW8"/>
<gene>
    <name evidence="7" type="ORF">S03H2_65199</name>
</gene>
<feature type="transmembrane region" description="Helical" evidence="6">
    <location>
        <begin position="23"/>
        <end position="41"/>
    </location>
</feature>
<proteinExistence type="inferred from homology"/>
<evidence type="ECO:0008006" key="8">
    <source>
        <dbReference type="Google" id="ProtNLM"/>
    </source>
</evidence>
<evidence type="ECO:0000256" key="6">
    <source>
        <dbReference type="SAM" id="Phobius"/>
    </source>
</evidence>
<evidence type="ECO:0000256" key="2">
    <source>
        <dbReference type="ARBA" id="ARBA00008034"/>
    </source>
</evidence>
<evidence type="ECO:0000256" key="4">
    <source>
        <dbReference type="ARBA" id="ARBA00022989"/>
    </source>
</evidence>
<evidence type="ECO:0000256" key="5">
    <source>
        <dbReference type="ARBA" id="ARBA00023136"/>
    </source>
</evidence>
<keyword evidence="4 6" id="KW-1133">Transmembrane helix</keyword>
<comment type="subcellular location">
    <subcellularLocation>
        <location evidence="1">Membrane</location>
        <topology evidence="1">Multi-pass membrane protein</topology>
    </subcellularLocation>
</comment>
<evidence type="ECO:0000313" key="7">
    <source>
        <dbReference type="EMBL" id="GAH84856.1"/>
    </source>
</evidence>
<name>X1IQW8_9ZZZZ</name>
<feature type="transmembrane region" description="Helical" evidence="6">
    <location>
        <begin position="53"/>
        <end position="73"/>
    </location>
</feature>